<dbReference type="SUPFAM" id="SSF51604">
    <property type="entry name" value="Enolase C-terminal domain-like"/>
    <property type="match status" value="1"/>
</dbReference>
<dbReference type="GO" id="GO:0006518">
    <property type="term" value="P:peptide metabolic process"/>
    <property type="evidence" value="ECO:0007669"/>
    <property type="project" value="UniProtKB-ARBA"/>
</dbReference>
<keyword evidence="3 6" id="KW-0460">Magnesium</keyword>
<dbReference type="EC" id="5.1.1.-" evidence="7"/>
<evidence type="ECO:0000256" key="1">
    <source>
        <dbReference type="ARBA" id="ARBA00008031"/>
    </source>
</evidence>
<dbReference type="SFLD" id="SFLDG00180">
    <property type="entry name" value="muconate_cycloisomerase"/>
    <property type="match status" value="1"/>
</dbReference>
<dbReference type="GO" id="GO:0016855">
    <property type="term" value="F:racemase and epimerase activity, acting on amino acids and derivatives"/>
    <property type="evidence" value="ECO:0007669"/>
    <property type="project" value="UniProtKB-UniRule"/>
</dbReference>
<evidence type="ECO:0000256" key="7">
    <source>
        <dbReference type="RuleBase" id="RU366006"/>
    </source>
</evidence>
<evidence type="ECO:0000313" key="10">
    <source>
        <dbReference type="Proteomes" id="UP000190102"/>
    </source>
</evidence>
<dbReference type="STRING" id="115783.SAMN02745119_02250"/>
<dbReference type="InterPro" id="IPR034603">
    <property type="entry name" value="Dipeptide_epimerase"/>
</dbReference>
<dbReference type="OrthoDB" id="9775391at2"/>
<dbReference type="Gene3D" id="3.20.20.120">
    <property type="entry name" value="Enolase-like C-terminal domain"/>
    <property type="match status" value="1"/>
</dbReference>
<evidence type="ECO:0000256" key="4">
    <source>
        <dbReference type="ARBA" id="ARBA00023235"/>
    </source>
</evidence>
<dbReference type="EMBL" id="FUWR01000012">
    <property type="protein sequence ID" value="SJZ99204.1"/>
    <property type="molecule type" value="Genomic_DNA"/>
</dbReference>
<feature type="binding site" evidence="6">
    <location>
        <position position="252"/>
    </location>
    <ligand>
        <name>Mg(2+)</name>
        <dbReference type="ChEBI" id="CHEBI:18420"/>
    </ligand>
</feature>
<dbReference type="SFLD" id="SFLDS00001">
    <property type="entry name" value="Enolase"/>
    <property type="match status" value="1"/>
</dbReference>
<accession>A0A1T4Q692</accession>
<evidence type="ECO:0000313" key="9">
    <source>
        <dbReference type="EMBL" id="SJZ99204.1"/>
    </source>
</evidence>
<comment type="similarity">
    <text evidence="1 7">Belongs to the mandelate racemase/muconate lactonizing enzyme family.</text>
</comment>
<dbReference type="InterPro" id="IPR029065">
    <property type="entry name" value="Enolase_C-like"/>
</dbReference>
<dbReference type="InterPro" id="IPR036849">
    <property type="entry name" value="Enolase-like_C_sf"/>
</dbReference>
<feature type="binding site" evidence="6">
    <location>
        <position position="224"/>
    </location>
    <ligand>
        <name>Mg(2+)</name>
        <dbReference type="ChEBI" id="CHEBI:18420"/>
    </ligand>
</feature>
<dbReference type="CDD" id="cd03319">
    <property type="entry name" value="L-Ala-DL-Glu_epimerase"/>
    <property type="match status" value="1"/>
</dbReference>
<organism evidence="9 10">
    <name type="scientific">Trichlorobacter thiogenes</name>
    <dbReference type="NCBI Taxonomy" id="115783"/>
    <lineage>
        <taxon>Bacteria</taxon>
        <taxon>Pseudomonadati</taxon>
        <taxon>Thermodesulfobacteriota</taxon>
        <taxon>Desulfuromonadia</taxon>
        <taxon>Geobacterales</taxon>
        <taxon>Geobacteraceae</taxon>
        <taxon>Trichlorobacter</taxon>
    </lineage>
</organism>
<dbReference type="PANTHER" id="PTHR48073">
    <property type="entry name" value="O-SUCCINYLBENZOATE SYNTHASE-RELATED"/>
    <property type="match status" value="1"/>
</dbReference>
<gene>
    <name evidence="9" type="ORF">SAMN02745119_02250</name>
</gene>
<evidence type="ECO:0000256" key="6">
    <source>
        <dbReference type="PIRSR" id="PIRSR634603-3"/>
    </source>
</evidence>
<feature type="active site" description="Proton acceptor; specific for (R)-substrate epimerization" evidence="5">
    <location>
        <position position="169"/>
    </location>
</feature>
<comment type="cofactor">
    <cofactor evidence="6 7">
        <name>Mg(2+)</name>
        <dbReference type="ChEBI" id="CHEBI:18420"/>
    </cofactor>
    <text evidence="6 7">Binds 1 Mg(2+) ion per subunit.</text>
</comment>
<dbReference type="SUPFAM" id="SSF54826">
    <property type="entry name" value="Enolase N-terminal domain-like"/>
    <property type="match status" value="1"/>
</dbReference>
<dbReference type="RefSeq" id="WP_078790523.1">
    <property type="nucleotide sequence ID" value="NZ_FUWR01000012.1"/>
</dbReference>
<evidence type="ECO:0000256" key="5">
    <source>
        <dbReference type="PIRSR" id="PIRSR634603-1"/>
    </source>
</evidence>
<dbReference type="InterPro" id="IPR029017">
    <property type="entry name" value="Enolase-like_N"/>
</dbReference>
<evidence type="ECO:0000256" key="3">
    <source>
        <dbReference type="ARBA" id="ARBA00022842"/>
    </source>
</evidence>
<name>A0A1T4Q692_9BACT</name>
<dbReference type="Pfam" id="PF02746">
    <property type="entry name" value="MR_MLE_N"/>
    <property type="match status" value="1"/>
</dbReference>
<keyword evidence="2 6" id="KW-0479">Metal-binding</keyword>
<dbReference type="Pfam" id="PF13378">
    <property type="entry name" value="MR_MLE_C"/>
    <property type="match status" value="1"/>
</dbReference>
<dbReference type="Proteomes" id="UP000190102">
    <property type="component" value="Unassembled WGS sequence"/>
</dbReference>
<keyword evidence="10" id="KW-1185">Reference proteome</keyword>
<dbReference type="InterPro" id="IPR013341">
    <property type="entry name" value="Mandelate_racemase_N_dom"/>
</dbReference>
<dbReference type="AlphaFoldDB" id="A0A1T4Q692"/>
<feature type="binding site" evidence="6">
    <location>
        <position position="196"/>
    </location>
    <ligand>
        <name>Mg(2+)</name>
        <dbReference type="ChEBI" id="CHEBI:18420"/>
    </ligand>
</feature>
<keyword evidence="4 7" id="KW-0413">Isomerase</keyword>
<sequence>MDTIRIKQACAAIVTAPLNTPFRIATGQHDQLQNVFLQLETDNGICGYGEAAVATHITGETVEQTLANLQQVAEQLVGRSIVDYTALINGFRPCFDANHAGLAAFEMALLDLVSRSRDMPFGSLFSPAPGCSPRPCFTSDITIVIGSLEEAESATRHYAGQGFNAFKIKIGKAPDLDLQRVLAVKRIAPDSSLILDANMGFDAAGMLKFLKQLEGYGIRPMLLEQPVPKGDWDGLAAITRALEGSGMLVCADESVGSLAAAKQAIKLQAVNSINIKFMKSGILESVQIAELACRNNIRLMLGAMMESSLAITAAAHFAAALGCFEVIDLDTTFFINGPLSRSPYLDQSGRFDLSNPTPGIGVELQLP</sequence>
<reference evidence="10" key="1">
    <citation type="submission" date="2017-02" db="EMBL/GenBank/DDBJ databases">
        <authorList>
            <person name="Varghese N."/>
            <person name="Submissions S."/>
        </authorList>
    </citation>
    <scope>NUCLEOTIDE SEQUENCE [LARGE SCALE GENOMIC DNA]</scope>
    <source>
        <strain evidence="10">ATCC BAA-34</strain>
    </source>
</reference>
<dbReference type="FunFam" id="3.30.390.10:FF:000009">
    <property type="entry name" value="Hydrophobic dipeptide epimerase"/>
    <property type="match status" value="1"/>
</dbReference>
<protein>
    <recommendedName>
        <fullName evidence="7">Dipeptide epimerase</fullName>
        <ecNumber evidence="7">5.1.1.-</ecNumber>
    </recommendedName>
</protein>
<proteinExistence type="inferred from homology"/>
<dbReference type="GO" id="GO:0046872">
    <property type="term" value="F:metal ion binding"/>
    <property type="evidence" value="ECO:0007669"/>
    <property type="project" value="UniProtKB-KW"/>
</dbReference>
<dbReference type="SMART" id="SM00922">
    <property type="entry name" value="MR_MLE"/>
    <property type="match status" value="1"/>
</dbReference>
<feature type="domain" description="Mandelate racemase/muconate lactonizing enzyme C-terminal" evidence="8">
    <location>
        <begin position="148"/>
        <end position="245"/>
    </location>
</feature>
<evidence type="ECO:0000259" key="8">
    <source>
        <dbReference type="SMART" id="SM00922"/>
    </source>
</evidence>
<evidence type="ECO:0000256" key="2">
    <source>
        <dbReference type="ARBA" id="ARBA00022723"/>
    </source>
</evidence>
<dbReference type="Gene3D" id="3.30.390.10">
    <property type="entry name" value="Enolase-like, N-terminal domain"/>
    <property type="match status" value="1"/>
</dbReference>
<dbReference type="PANTHER" id="PTHR48073:SF2">
    <property type="entry name" value="O-SUCCINYLBENZOATE SYNTHASE"/>
    <property type="match status" value="1"/>
</dbReference>
<feature type="active site" description="Proton acceptor; specific for (S)-substrate epimerization" evidence="5">
    <location>
        <position position="276"/>
    </location>
</feature>
<dbReference type="InterPro" id="IPR013342">
    <property type="entry name" value="Mandelate_racemase_C"/>
</dbReference>